<evidence type="ECO:0000313" key="4">
    <source>
        <dbReference type="Proteomes" id="UP000199063"/>
    </source>
</evidence>
<feature type="compositionally biased region" description="Basic and acidic residues" evidence="1">
    <location>
        <begin position="222"/>
        <end position="234"/>
    </location>
</feature>
<feature type="compositionally biased region" description="Basic and acidic residues" evidence="1">
    <location>
        <begin position="305"/>
        <end position="317"/>
    </location>
</feature>
<feature type="compositionally biased region" description="Basic and acidic residues" evidence="1">
    <location>
        <begin position="198"/>
        <end position="212"/>
    </location>
</feature>
<feature type="compositionally biased region" description="Low complexity" evidence="1">
    <location>
        <begin position="182"/>
        <end position="197"/>
    </location>
</feature>
<name>A0A1G9VBQ0_9ACTN</name>
<feature type="chain" id="PRO_5011753290" evidence="2">
    <location>
        <begin position="27"/>
        <end position="317"/>
    </location>
</feature>
<dbReference type="GeneID" id="40830987"/>
<feature type="region of interest" description="Disordered" evidence="1">
    <location>
        <begin position="31"/>
        <end position="50"/>
    </location>
</feature>
<dbReference type="EMBL" id="FNHI01000012">
    <property type="protein sequence ID" value="SDM69503.1"/>
    <property type="molecule type" value="Genomic_DNA"/>
</dbReference>
<dbReference type="OrthoDB" id="4315271at2"/>
<dbReference type="STRING" id="1196353.SAMN05444921_11213"/>
<sequence length="317" mass="32132">MRAVKTLLLLGGLVVLGFVLGSQAHAAERPGVSEATSQAGSAGPVRQLRDDTEAVADDAVDRTVRPVAEPVAGDVVRPVTDRVAGDVVRPVAEPVAGDVVRPVAEPVVEQAVRPVVRPVARALEDTVSEVTEPVGDVVGGVVEGSAAGPLPAPGPQWPGAGSQPLPGLELPHGDAQYGSQTGAPAGLRLGAPLAAEPGDARSADAAERDSDRVGGGQFPPFHDTRTPADTARDGRSPILGHGLGGGPFPRYPGRSPAAPHGAAVLQTAGDSHPPRPGDQHAVWFRTAPVSALPPGSGHPEAAGGVRDRLREIPEFPG</sequence>
<feature type="signal peptide" evidence="2">
    <location>
        <begin position="1"/>
        <end position="26"/>
    </location>
</feature>
<dbReference type="RefSeq" id="WP_093656201.1">
    <property type="nucleotide sequence ID" value="NZ_FNHI01000012.1"/>
</dbReference>
<feature type="region of interest" description="Disordered" evidence="1">
    <location>
        <begin position="145"/>
        <end position="234"/>
    </location>
</feature>
<organism evidence="3 4">
    <name type="scientific">Streptomyces wuyuanensis</name>
    <dbReference type="NCBI Taxonomy" id="1196353"/>
    <lineage>
        <taxon>Bacteria</taxon>
        <taxon>Bacillati</taxon>
        <taxon>Actinomycetota</taxon>
        <taxon>Actinomycetes</taxon>
        <taxon>Kitasatosporales</taxon>
        <taxon>Streptomycetaceae</taxon>
        <taxon>Streptomyces</taxon>
    </lineage>
</organism>
<evidence type="ECO:0000313" key="3">
    <source>
        <dbReference type="EMBL" id="SDM69503.1"/>
    </source>
</evidence>
<gene>
    <name evidence="3" type="ORF">SAMN05444921_11213</name>
</gene>
<evidence type="ECO:0000256" key="1">
    <source>
        <dbReference type="SAM" id="MobiDB-lite"/>
    </source>
</evidence>
<evidence type="ECO:0000256" key="2">
    <source>
        <dbReference type="SAM" id="SignalP"/>
    </source>
</evidence>
<protein>
    <submittedName>
        <fullName evidence="3">Uncharacterized protein</fullName>
    </submittedName>
</protein>
<dbReference type="AlphaFoldDB" id="A0A1G9VBQ0"/>
<accession>A0A1G9VBQ0</accession>
<reference evidence="4" key="1">
    <citation type="submission" date="2016-10" db="EMBL/GenBank/DDBJ databases">
        <authorList>
            <person name="Varghese N."/>
            <person name="Submissions S."/>
        </authorList>
    </citation>
    <scope>NUCLEOTIDE SEQUENCE [LARGE SCALE GENOMIC DNA]</scope>
    <source>
        <strain evidence="4">CGMCC 4.7042</strain>
    </source>
</reference>
<keyword evidence="2" id="KW-0732">Signal</keyword>
<keyword evidence="4" id="KW-1185">Reference proteome</keyword>
<proteinExistence type="predicted"/>
<dbReference type="Proteomes" id="UP000199063">
    <property type="component" value="Unassembled WGS sequence"/>
</dbReference>
<feature type="region of interest" description="Disordered" evidence="1">
    <location>
        <begin position="289"/>
        <end position="317"/>
    </location>
</feature>